<evidence type="ECO:0000256" key="2">
    <source>
        <dbReference type="ARBA" id="ARBA00022741"/>
    </source>
</evidence>
<gene>
    <name evidence="9" type="ORF">A9A72_121151</name>
</gene>
<keyword evidence="2" id="KW-0547">Nucleotide-binding</keyword>
<keyword evidence="1" id="KW-0813">Transport</keyword>
<sequence length="549" mass="60312">MTENLIEVRDLAVEFVTNGQAQRVVTGVSFDIRKGETLALVGESGSGKSVTAHSILRLLPYPIAQHPAGVIRYAGEDLLQASEKRMRGIRGDRIAMVFQEPMTSLNPLHTIGKQINEVLRIHKGLNAKAATARTLELLDLVGIPEPTKRIRAYPHELSGGQRQRVVIAMALANEPELLIADEPTTALDVTVQLKILELLKELQARLGMALLLISHDLNLVRRIANHVCVMKSGCVVEQAPCEELFRSPQHPYTKELLGAEPSGGPVTVEASAPTLLEVNDLRVWFPIKKGLFRHTVDHIKAVDGVTFNLPKGQTLGIVGESGSGKSTLGLAILRLISSSGEIRFQNLALETMSQRAVRPLRRQMQVVFQDPFGSLSPRMSVGQIVGEGLSIHGLGSSEEQAQAIIDALVEVGLDPESRHRYPHEFSGGQRQRIAIARALVLKPDLILLDEPTSALDRTVQRQVVELLRSLQAKYNLTYLFISHDLAVVRAMSHQMMVVKQGKVVEQGMAEAIFAAPQHPYTQQLLESAFMVPATDEQPEEGKAHGFSYR</sequence>
<dbReference type="OrthoDB" id="9784450at2"/>
<dbReference type="AlphaFoldDB" id="A0A5S5BIC1"/>
<evidence type="ECO:0000256" key="4">
    <source>
        <dbReference type="ARBA" id="ARBA00038852"/>
    </source>
</evidence>
<evidence type="ECO:0000313" key="10">
    <source>
        <dbReference type="Proteomes" id="UP000324282"/>
    </source>
</evidence>
<dbReference type="GO" id="GO:0016887">
    <property type="term" value="F:ATP hydrolysis activity"/>
    <property type="evidence" value="ECO:0007669"/>
    <property type="project" value="InterPro"/>
</dbReference>
<evidence type="ECO:0000256" key="7">
    <source>
        <dbReference type="ARBA" id="ARBA00065473"/>
    </source>
</evidence>
<evidence type="ECO:0000256" key="1">
    <source>
        <dbReference type="ARBA" id="ARBA00022448"/>
    </source>
</evidence>
<dbReference type="EC" id="7.4.2.9" evidence="4"/>
<reference evidence="9 10" key="1">
    <citation type="submission" date="2019-07" db="EMBL/GenBank/DDBJ databases">
        <title>Deep subsurface shale carbon reservoir microbial communities from Ohio and West Virginia, USA.</title>
        <authorList>
            <person name="Wrighton K."/>
        </authorList>
    </citation>
    <scope>NUCLEOTIDE SEQUENCE [LARGE SCALE GENOMIC DNA]</scope>
    <source>
        <strain evidence="9 10">NP_8Ht</strain>
    </source>
</reference>
<evidence type="ECO:0000256" key="5">
    <source>
        <dbReference type="ARBA" id="ARBA00047356"/>
    </source>
</evidence>
<feature type="domain" description="ABC transporter" evidence="8">
    <location>
        <begin position="6"/>
        <end position="257"/>
    </location>
</feature>
<dbReference type="GO" id="GO:0005524">
    <property type="term" value="F:ATP binding"/>
    <property type="evidence" value="ECO:0007669"/>
    <property type="project" value="UniProtKB-KW"/>
</dbReference>
<accession>A0A5S5BIC1</accession>
<comment type="caution">
    <text evidence="9">The sequence shown here is derived from an EMBL/GenBank/DDBJ whole genome shotgun (WGS) entry which is preliminary data.</text>
</comment>
<feature type="domain" description="ABC transporter" evidence="8">
    <location>
        <begin position="276"/>
        <end position="525"/>
    </location>
</feature>
<dbReference type="PROSITE" id="PS50893">
    <property type="entry name" value="ABC_TRANSPORTER_2"/>
    <property type="match status" value="2"/>
</dbReference>
<dbReference type="GO" id="GO:0055085">
    <property type="term" value="P:transmembrane transport"/>
    <property type="evidence" value="ECO:0007669"/>
    <property type="project" value="UniProtKB-ARBA"/>
</dbReference>
<dbReference type="InterPro" id="IPR050319">
    <property type="entry name" value="ABC_transp_ATP-bind"/>
</dbReference>
<organism evidence="9 10">
    <name type="scientific">Stutzerimonas stutzeri</name>
    <name type="common">Pseudomonas stutzeri</name>
    <dbReference type="NCBI Taxonomy" id="316"/>
    <lineage>
        <taxon>Bacteria</taxon>
        <taxon>Pseudomonadati</taxon>
        <taxon>Pseudomonadota</taxon>
        <taxon>Gammaproteobacteria</taxon>
        <taxon>Pseudomonadales</taxon>
        <taxon>Pseudomonadaceae</taxon>
        <taxon>Stutzerimonas</taxon>
    </lineage>
</organism>
<proteinExistence type="predicted"/>
<comment type="function">
    <text evidence="6">Part of the ABC transporter DppABCDF involved in the uptake of various di/tripeptides. Is also involved in the uptake of phaseolotoxin, a toxic tripeptide inhibiting the enzyme ornithine carbamoyltransferase. Responsible for energy coupling to the transport system.</text>
</comment>
<dbReference type="Pfam" id="PF00005">
    <property type="entry name" value="ABC_tran"/>
    <property type="match status" value="2"/>
</dbReference>
<dbReference type="PROSITE" id="PS00211">
    <property type="entry name" value="ABC_TRANSPORTER_1"/>
    <property type="match status" value="2"/>
</dbReference>
<dbReference type="NCBIfam" id="NF008453">
    <property type="entry name" value="PRK11308.1"/>
    <property type="match status" value="2"/>
</dbReference>
<evidence type="ECO:0000256" key="3">
    <source>
        <dbReference type="ARBA" id="ARBA00022840"/>
    </source>
</evidence>
<dbReference type="SMART" id="SM00382">
    <property type="entry name" value="AAA"/>
    <property type="match status" value="2"/>
</dbReference>
<evidence type="ECO:0000256" key="6">
    <source>
        <dbReference type="ARBA" id="ARBA00058018"/>
    </source>
</evidence>
<keyword evidence="3 9" id="KW-0067">ATP-binding</keyword>
<comment type="catalytic activity">
    <reaction evidence="5">
        <text>a dipeptide(out) + ATP + H2O = a dipeptide(in) + ADP + phosphate + H(+)</text>
        <dbReference type="Rhea" id="RHEA:23120"/>
        <dbReference type="ChEBI" id="CHEBI:15377"/>
        <dbReference type="ChEBI" id="CHEBI:15378"/>
        <dbReference type="ChEBI" id="CHEBI:30616"/>
        <dbReference type="ChEBI" id="CHEBI:43474"/>
        <dbReference type="ChEBI" id="CHEBI:90799"/>
        <dbReference type="ChEBI" id="CHEBI:456216"/>
        <dbReference type="EC" id="7.4.2.9"/>
    </reaction>
</comment>
<comment type="subunit">
    <text evidence="7">The complex is composed of two ATP-binding proteins (DppD and DppF), two transmembrane proteins (DppB and DppC) and a solute-binding protein (DppA1-A5). Five orthologous SBPs (DppA1-A5) are present in P.aeruginosa, which increases the substrate specificity of the DppBCDF transporter.</text>
</comment>
<evidence type="ECO:0000313" key="9">
    <source>
        <dbReference type="EMBL" id="TYP66158.1"/>
    </source>
</evidence>
<dbReference type="InterPro" id="IPR017871">
    <property type="entry name" value="ABC_transporter-like_CS"/>
</dbReference>
<dbReference type="Proteomes" id="UP000324282">
    <property type="component" value="Unassembled WGS sequence"/>
</dbReference>
<dbReference type="InterPro" id="IPR003593">
    <property type="entry name" value="AAA+_ATPase"/>
</dbReference>
<dbReference type="PANTHER" id="PTHR43776">
    <property type="entry name" value="TRANSPORT ATP-BINDING PROTEIN"/>
    <property type="match status" value="1"/>
</dbReference>
<dbReference type="GO" id="GO:0015833">
    <property type="term" value="P:peptide transport"/>
    <property type="evidence" value="ECO:0007669"/>
    <property type="project" value="InterPro"/>
</dbReference>
<dbReference type="EMBL" id="VNHQ01000011">
    <property type="protein sequence ID" value="TYP66158.1"/>
    <property type="molecule type" value="Genomic_DNA"/>
</dbReference>
<evidence type="ECO:0000259" key="8">
    <source>
        <dbReference type="PROSITE" id="PS50893"/>
    </source>
</evidence>
<dbReference type="InterPro" id="IPR003439">
    <property type="entry name" value="ABC_transporter-like_ATP-bd"/>
</dbReference>
<name>A0A5S5BIC1_STUST</name>
<dbReference type="InterPro" id="IPR013563">
    <property type="entry name" value="Oligopep_ABC_C"/>
</dbReference>
<dbReference type="NCBIfam" id="NF007739">
    <property type="entry name" value="PRK10419.1"/>
    <property type="match status" value="2"/>
</dbReference>
<dbReference type="FunFam" id="3.40.50.300:FF:000016">
    <property type="entry name" value="Oligopeptide ABC transporter ATP-binding component"/>
    <property type="match status" value="2"/>
</dbReference>
<dbReference type="RefSeq" id="WP_148924108.1">
    <property type="nucleotide sequence ID" value="NZ_VNHQ01000011.1"/>
</dbReference>
<dbReference type="InterPro" id="IPR027417">
    <property type="entry name" value="P-loop_NTPase"/>
</dbReference>
<protein>
    <recommendedName>
        <fullName evidence="4">ABC-type dipeptide transporter</fullName>
        <ecNumber evidence="4">7.4.2.9</ecNumber>
    </recommendedName>
</protein>
<dbReference type="Pfam" id="PF08352">
    <property type="entry name" value="oligo_HPY"/>
    <property type="match status" value="2"/>
</dbReference>
<dbReference type="Gene3D" id="3.40.50.300">
    <property type="entry name" value="P-loop containing nucleotide triphosphate hydrolases"/>
    <property type="match status" value="2"/>
</dbReference>
<dbReference type="SUPFAM" id="SSF52540">
    <property type="entry name" value="P-loop containing nucleoside triphosphate hydrolases"/>
    <property type="match status" value="2"/>
</dbReference>
<dbReference type="CDD" id="cd03257">
    <property type="entry name" value="ABC_NikE_OppD_transporters"/>
    <property type="match status" value="2"/>
</dbReference>